<protein>
    <recommendedName>
        <fullName evidence="4">DUF2690 domain-containing protein</fullName>
    </recommendedName>
</protein>
<evidence type="ECO:0000256" key="1">
    <source>
        <dbReference type="SAM" id="SignalP"/>
    </source>
</evidence>
<feature type="chain" id="PRO_5008538657" description="DUF2690 domain-containing protein" evidence="1">
    <location>
        <begin position="26"/>
        <end position="140"/>
    </location>
</feature>
<organism evidence="2 3">
    <name type="scientific">Lentzea guizhouensis</name>
    <dbReference type="NCBI Taxonomy" id="1586287"/>
    <lineage>
        <taxon>Bacteria</taxon>
        <taxon>Bacillati</taxon>
        <taxon>Actinomycetota</taxon>
        <taxon>Actinomycetes</taxon>
        <taxon>Pseudonocardiales</taxon>
        <taxon>Pseudonocardiaceae</taxon>
        <taxon>Lentzea</taxon>
    </lineage>
</organism>
<gene>
    <name evidence="2" type="ORF">BBK82_45550</name>
</gene>
<evidence type="ECO:0008006" key="4">
    <source>
        <dbReference type="Google" id="ProtNLM"/>
    </source>
</evidence>
<keyword evidence="1" id="KW-0732">Signal</keyword>
<dbReference type="KEGG" id="led:BBK82_45550"/>
<sequence>MHKKIVAAALAAAALAMTFTGTAQAEYNPACKSGVTQIGATKYLKHGSETVASVKQFKGCNKNYAYVYVWDSWHAKHPNNHLRAGIWTRTSDGAVDYTGHDGRAQELWSRGANTLGVCTYAAGNVFGSDYSVHGSTEERC</sequence>
<accession>A0A1B2HWP1</accession>
<proteinExistence type="predicted"/>
<keyword evidence="3" id="KW-1185">Reference proteome</keyword>
<dbReference type="Proteomes" id="UP000093053">
    <property type="component" value="Chromosome"/>
</dbReference>
<name>A0A1B2HWP1_9PSEU</name>
<reference evidence="2 3" key="1">
    <citation type="submission" date="2016-07" db="EMBL/GenBank/DDBJ databases">
        <title>Complete genome sequence of the Lentzea guizhouensis DHS C013.</title>
        <authorList>
            <person name="Cao C."/>
        </authorList>
    </citation>
    <scope>NUCLEOTIDE SEQUENCE [LARGE SCALE GENOMIC DNA]</scope>
    <source>
        <strain evidence="2 3">DHS C013</strain>
    </source>
</reference>
<dbReference type="STRING" id="1586287.BBK82_45550"/>
<dbReference type="RefSeq" id="WP_065920462.1">
    <property type="nucleotide sequence ID" value="NZ_CP016793.1"/>
</dbReference>
<evidence type="ECO:0000313" key="2">
    <source>
        <dbReference type="EMBL" id="ANZ42128.1"/>
    </source>
</evidence>
<dbReference type="EMBL" id="CP016793">
    <property type="protein sequence ID" value="ANZ42128.1"/>
    <property type="molecule type" value="Genomic_DNA"/>
</dbReference>
<dbReference type="OrthoDB" id="3688329at2"/>
<feature type="signal peptide" evidence="1">
    <location>
        <begin position="1"/>
        <end position="25"/>
    </location>
</feature>
<evidence type="ECO:0000313" key="3">
    <source>
        <dbReference type="Proteomes" id="UP000093053"/>
    </source>
</evidence>
<dbReference type="AlphaFoldDB" id="A0A1B2HWP1"/>